<keyword evidence="1" id="KW-0695">RNA-directed DNA polymerase</keyword>
<name>A0A699GPJ8_TANCI</name>
<dbReference type="GO" id="GO:0003964">
    <property type="term" value="F:RNA-directed DNA polymerase activity"/>
    <property type="evidence" value="ECO:0007669"/>
    <property type="project" value="UniProtKB-KW"/>
</dbReference>
<reference evidence="1" key="1">
    <citation type="journal article" date="2019" name="Sci. Rep.">
        <title>Draft genome of Tanacetum cinerariifolium, the natural source of mosquito coil.</title>
        <authorList>
            <person name="Yamashiro T."/>
            <person name="Shiraishi A."/>
            <person name="Satake H."/>
            <person name="Nakayama K."/>
        </authorList>
    </citation>
    <scope>NUCLEOTIDE SEQUENCE</scope>
</reference>
<gene>
    <name evidence="1" type="ORF">Tci_130583</name>
</gene>
<dbReference type="InterPro" id="IPR009943">
    <property type="entry name" value="DUF1475"/>
</dbReference>
<organism evidence="1">
    <name type="scientific">Tanacetum cinerariifolium</name>
    <name type="common">Dalmatian daisy</name>
    <name type="synonym">Chrysanthemum cinerariifolium</name>
    <dbReference type="NCBI Taxonomy" id="118510"/>
    <lineage>
        <taxon>Eukaryota</taxon>
        <taxon>Viridiplantae</taxon>
        <taxon>Streptophyta</taxon>
        <taxon>Embryophyta</taxon>
        <taxon>Tracheophyta</taxon>
        <taxon>Spermatophyta</taxon>
        <taxon>Magnoliopsida</taxon>
        <taxon>eudicotyledons</taxon>
        <taxon>Gunneridae</taxon>
        <taxon>Pentapetalae</taxon>
        <taxon>asterids</taxon>
        <taxon>campanulids</taxon>
        <taxon>Asterales</taxon>
        <taxon>Asteraceae</taxon>
        <taxon>Asteroideae</taxon>
        <taxon>Anthemideae</taxon>
        <taxon>Anthemidinae</taxon>
        <taxon>Tanacetum</taxon>
    </lineage>
</organism>
<dbReference type="AlphaFoldDB" id="A0A699GPJ8"/>
<keyword evidence="1" id="KW-0548">Nucleotidyltransferase</keyword>
<protein>
    <submittedName>
        <fullName evidence="1">Reverse transcriptase, RNA-dependent DNA polymerase</fullName>
    </submittedName>
</protein>
<comment type="caution">
    <text evidence="1">The sequence shown here is derived from an EMBL/GenBank/DDBJ whole genome shotgun (WGS) entry which is preliminary data.</text>
</comment>
<evidence type="ECO:0000313" key="1">
    <source>
        <dbReference type="EMBL" id="GEV58606.1"/>
    </source>
</evidence>
<dbReference type="EMBL" id="BKCJ010027899">
    <property type="protein sequence ID" value="GEV58606.1"/>
    <property type="molecule type" value="Genomic_DNA"/>
</dbReference>
<proteinExistence type="predicted"/>
<dbReference type="PANTHER" id="PTHR36318:SF4">
    <property type="entry name" value="REVERSE TRANSCRIPTASE, RNA-DEPENDENT DNA POLYMERASE-RELATED"/>
    <property type="match status" value="1"/>
</dbReference>
<feature type="non-terminal residue" evidence="1">
    <location>
        <position position="1"/>
    </location>
</feature>
<sequence length="241" mass="26984">ALVYVIAIGALASFFDFGARWTIALLTDISVNFVVLGVKVHFSYEANLATCGYILVQFHKLSQEEFSKDPLYFVLVRHQNRDVAQQTRGPSVVTARVIFSGLGTHMLLDSYTTTMCEESWGKNNYARELIEQNVDNVLKDRLVVDVMLLDKPSVKTVVTSTQSASSILCAAEDSKGDVENVCDETGTFMASGSGYGTKSLYKHRKEMKHDYPYDDDVEYNSHNLSEEQLVVCDTWDIKIHG</sequence>
<dbReference type="PANTHER" id="PTHR36318">
    <property type="entry name" value="OS06G0581300 PROTEIN"/>
    <property type="match status" value="1"/>
</dbReference>
<keyword evidence="1" id="KW-0808">Transferase</keyword>
<accession>A0A699GPJ8</accession>
<dbReference type="Pfam" id="PF07343">
    <property type="entry name" value="DUF1475"/>
    <property type="match status" value="1"/>
</dbReference>